<gene>
    <name evidence="2" type="ORF">J4E00_04185</name>
</gene>
<dbReference type="Proteomes" id="UP000664369">
    <property type="component" value="Unassembled WGS sequence"/>
</dbReference>
<protein>
    <submittedName>
        <fullName evidence="2">T9SS type A sorting domain-containing protein</fullName>
    </submittedName>
</protein>
<accession>A0ABS3QAH6</accession>
<evidence type="ECO:0000313" key="2">
    <source>
        <dbReference type="EMBL" id="MBO2008237.1"/>
    </source>
</evidence>
<name>A0ABS3QAH6_9BACT</name>
<feature type="chain" id="PRO_5046267219" evidence="1">
    <location>
        <begin position="29"/>
        <end position="602"/>
    </location>
</feature>
<keyword evidence="3" id="KW-1185">Reference proteome</keyword>
<dbReference type="RefSeq" id="WP_208173746.1">
    <property type="nucleotide sequence ID" value="NZ_JAGETZ010000001.1"/>
</dbReference>
<feature type="signal peptide" evidence="1">
    <location>
        <begin position="1"/>
        <end position="28"/>
    </location>
</feature>
<sequence>MVPTFTRFFSFILALSAAFCLCTGGALAQAPAWQWGLQTTNPSPTDNSSAKGTAVATDAAGRVYISGLQEPGITGGNGAPVRSFGNIGSTVAGRTGFVAQATAAGQWAWMMPVVATGANSSNGYYTQVTGIAATATGDVYATGTVFGTSILVGGQVQSLTTTSLPVWGMFVVRLNSAGICQWVQTTAVSSGGLNTSAVALDPSTGGVVVAGSYVGTPTFGTTALPASSGATGGAVFVARLNAAGQWQGAAASGGTTGALTAVTVAVGNAGQVAVATSQRAGDITFGTTTLTAPAGTDQSYVVAQLSPANQWDWAVGSGASSTSSWTIGAAYTASGALWVSGRGANGTALGTTTLVAPTGGGPTSFAGFVGQLSANGQWGVVRQFSPASSGLAVAGPLAVDAAGNAVTLGGLVGFTGSVQATLGSQPLASTGTDLLLFVATLNTAGQWRYVAPVPQPTLSSGLSPTAISLDANNGLYMTGTFRGGLTLGNTTLTGSYAPTVTYPNYGDAVLAKLANATTLATRTSTAEAALTCSPNPAHGQATVQLLTVAAPTTATISDAAGRVIRTYAIAACATSATLDLTGLAPGLYVVRCGAASGRLVVE</sequence>
<dbReference type="InterPro" id="IPR026444">
    <property type="entry name" value="Secre_tail"/>
</dbReference>
<dbReference type="EMBL" id="JAGETZ010000001">
    <property type="protein sequence ID" value="MBO2008237.1"/>
    <property type="molecule type" value="Genomic_DNA"/>
</dbReference>
<evidence type="ECO:0000256" key="1">
    <source>
        <dbReference type="SAM" id="SignalP"/>
    </source>
</evidence>
<comment type="caution">
    <text evidence="2">The sequence shown here is derived from an EMBL/GenBank/DDBJ whole genome shotgun (WGS) entry which is preliminary data.</text>
</comment>
<proteinExistence type="predicted"/>
<keyword evidence="1" id="KW-0732">Signal</keyword>
<dbReference type="NCBIfam" id="TIGR04183">
    <property type="entry name" value="Por_Secre_tail"/>
    <property type="match status" value="1"/>
</dbReference>
<organism evidence="2 3">
    <name type="scientific">Hymenobacter negativus</name>
    <dbReference type="NCBI Taxonomy" id="2795026"/>
    <lineage>
        <taxon>Bacteria</taxon>
        <taxon>Pseudomonadati</taxon>
        <taxon>Bacteroidota</taxon>
        <taxon>Cytophagia</taxon>
        <taxon>Cytophagales</taxon>
        <taxon>Hymenobacteraceae</taxon>
        <taxon>Hymenobacter</taxon>
    </lineage>
</organism>
<evidence type="ECO:0000313" key="3">
    <source>
        <dbReference type="Proteomes" id="UP000664369"/>
    </source>
</evidence>
<reference evidence="2 3" key="1">
    <citation type="submission" date="2021-03" db="EMBL/GenBank/DDBJ databases">
        <authorList>
            <person name="Kim M.K."/>
        </authorList>
    </citation>
    <scope>NUCLEOTIDE SEQUENCE [LARGE SCALE GENOMIC DNA]</scope>
    <source>
        <strain evidence="2 3">BT442</strain>
    </source>
</reference>